<keyword evidence="3" id="KW-1185">Reference proteome</keyword>
<dbReference type="Pfam" id="PF13715">
    <property type="entry name" value="CarbopepD_reg_2"/>
    <property type="match status" value="1"/>
</dbReference>
<dbReference type="Gene3D" id="2.60.40.1120">
    <property type="entry name" value="Carboxypeptidase-like, regulatory domain"/>
    <property type="match status" value="1"/>
</dbReference>
<evidence type="ECO:0000313" key="3">
    <source>
        <dbReference type="Proteomes" id="UP000185924"/>
    </source>
</evidence>
<proteinExistence type="predicted"/>
<protein>
    <submittedName>
        <fullName evidence="2">CarboxypepD_reg-like domain-containing protein</fullName>
    </submittedName>
</protein>
<sequence length="281" mass="31158">MPKNKLSRLLITFFFLFMASISFGQGLQISGTVTNAAQQEAIPYANIGIKKKNLGTASRPDGSFTLNLKEEYRHDTLTFSAIGYHELSLPISSILSGGLTAFELSEKTTALREIVISNKAAKVKKFGTTSRNPLLYGSAETVHSEDISELGKFINLNNKTSEILSATVYLRSIKRDSASFRINLYKNEAGMPGERLIEKSIIRRLPLTKGWVTVPLEQYGLVVDEDFFLGIEYLPEYGNHEKYIFIYGAALGGSFYSRKASLGDWEKGVGGRLAAYVTVRQ</sequence>
<dbReference type="SUPFAM" id="SSF49464">
    <property type="entry name" value="Carboxypeptidase regulatory domain-like"/>
    <property type="match status" value="1"/>
</dbReference>
<dbReference type="EMBL" id="FTNM01000006">
    <property type="protein sequence ID" value="SIR44802.1"/>
    <property type="molecule type" value="Genomic_DNA"/>
</dbReference>
<reference evidence="3" key="1">
    <citation type="submission" date="2017-01" db="EMBL/GenBank/DDBJ databases">
        <authorList>
            <person name="Varghese N."/>
            <person name="Submissions S."/>
        </authorList>
    </citation>
    <scope>NUCLEOTIDE SEQUENCE [LARGE SCALE GENOMIC DNA]</scope>
    <source>
        <strain evidence="3">DM9</strain>
    </source>
</reference>
<evidence type="ECO:0000256" key="1">
    <source>
        <dbReference type="SAM" id="SignalP"/>
    </source>
</evidence>
<organism evidence="2 3">
    <name type="scientific">Pontibacter lucknowensis</name>
    <dbReference type="NCBI Taxonomy" id="1077936"/>
    <lineage>
        <taxon>Bacteria</taxon>
        <taxon>Pseudomonadati</taxon>
        <taxon>Bacteroidota</taxon>
        <taxon>Cytophagia</taxon>
        <taxon>Cytophagales</taxon>
        <taxon>Hymenobacteraceae</taxon>
        <taxon>Pontibacter</taxon>
    </lineage>
</organism>
<dbReference type="STRING" id="1077936.SAMN05421545_3712"/>
<dbReference type="OrthoDB" id="2247630at2"/>
<feature type="signal peptide" evidence="1">
    <location>
        <begin position="1"/>
        <end position="24"/>
    </location>
</feature>
<name>A0A1N7B0J2_9BACT</name>
<dbReference type="InterPro" id="IPR008969">
    <property type="entry name" value="CarboxyPept-like_regulatory"/>
</dbReference>
<accession>A0A1N7B0J2</accession>
<dbReference type="RefSeq" id="WP_076423174.1">
    <property type="nucleotide sequence ID" value="NZ_FTNM01000006.1"/>
</dbReference>
<dbReference type="Proteomes" id="UP000185924">
    <property type="component" value="Unassembled WGS sequence"/>
</dbReference>
<gene>
    <name evidence="2" type="ORF">SAMN05421545_3712</name>
</gene>
<keyword evidence="1" id="KW-0732">Signal</keyword>
<dbReference type="AlphaFoldDB" id="A0A1N7B0J2"/>
<feature type="chain" id="PRO_5012613782" evidence="1">
    <location>
        <begin position="25"/>
        <end position="281"/>
    </location>
</feature>
<evidence type="ECO:0000313" key="2">
    <source>
        <dbReference type="EMBL" id="SIR44802.1"/>
    </source>
</evidence>